<dbReference type="RefSeq" id="WP_165854435.1">
    <property type="nucleotide sequence ID" value="NZ_JBJVNI010000013.1"/>
</dbReference>
<dbReference type="SUPFAM" id="SSF53335">
    <property type="entry name" value="S-adenosyl-L-methionine-dependent methyltransferases"/>
    <property type="match status" value="1"/>
</dbReference>
<dbReference type="InterPro" id="IPR052514">
    <property type="entry name" value="SAM-dependent_MTase"/>
</dbReference>
<dbReference type="PANTHER" id="PTHR34203:SF15">
    <property type="entry name" value="SLL1173 PROTEIN"/>
    <property type="match status" value="1"/>
</dbReference>
<keyword evidence="2" id="KW-0808">Transferase</keyword>
<name>A0ABW9HUM8_9ACTN</name>
<organism evidence="2 3">
    <name type="scientific">Streptomyces niveiscabiei</name>
    <dbReference type="NCBI Taxonomy" id="164115"/>
    <lineage>
        <taxon>Bacteria</taxon>
        <taxon>Bacillati</taxon>
        <taxon>Actinomycetota</taxon>
        <taxon>Actinomycetes</taxon>
        <taxon>Kitasatosporales</taxon>
        <taxon>Streptomycetaceae</taxon>
        <taxon>Streptomyces</taxon>
    </lineage>
</organism>
<dbReference type="EMBL" id="JBJVNI010000013">
    <property type="protein sequence ID" value="MFM9611800.1"/>
    <property type="molecule type" value="Genomic_DNA"/>
</dbReference>
<sequence length="247" mass="27105">MTVLKATEVAAGFSVHAASPLDARFLYQEIFEHGTYADVSLGEEPFVVDVGANIGLFTLFVKTRCPQAHVVAFEPLPELVSALHANVAKFGLSDVEVHELALGGEERDEVTFTYYPLLPSSSTLFPHDQERLKGVLSKSFPPRVVERMFQGREVSVRVDRLSQYLDGGRPVDLLKIDAVGSELAILRGIDSSLFPLLRNVFIDVQDINGRVAELCVLLEEMGMKPAVRVPPMSDGDGLNYLIHAVQA</sequence>
<dbReference type="Proteomes" id="UP001631957">
    <property type="component" value="Unassembled WGS sequence"/>
</dbReference>
<comment type="caution">
    <text evidence="2">The sequence shown here is derived from an EMBL/GenBank/DDBJ whole genome shotgun (WGS) entry which is preliminary data.</text>
</comment>
<dbReference type="InterPro" id="IPR006342">
    <property type="entry name" value="FkbM_mtfrase"/>
</dbReference>
<protein>
    <submittedName>
        <fullName evidence="2">FkbM family methyltransferase</fullName>
    </submittedName>
</protein>
<accession>A0ABW9HUM8</accession>
<dbReference type="PANTHER" id="PTHR34203">
    <property type="entry name" value="METHYLTRANSFERASE, FKBM FAMILY PROTEIN"/>
    <property type="match status" value="1"/>
</dbReference>
<proteinExistence type="predicted"/>
<keyword evidence="2" id="KW-0489">Methyltransferase</keyword>
<evidence type="ECO:0000313" key="3">
    <source>
        <dbReference type="Proteomes" id="UP001631957"/>
    </source>
</evidence>
<dbReference type="InterPro" id="IPR029063">
    <property type="entry name" value="SAM-dependent_MTases_sf"/>
</dbReference>
<evidence type="ECO:0000259" key="1">
    <source>
        <dbReference type="Pfam" id="PF05050"/>
    </source>
</evidence>
<gene>
    <name evidence="2" type="ORF">ACKI18_24180</name>
</gene>
<dbReference type="Pfam" id="PF05050">
    <property type="entry name" value="Methyltransf_21"/>
    <property type="match status" value="1"/>
</dbReference>
<reference evidence="2 3" key="1">
    <citation type="submission" date="2024-12" db="EMBL/GenBank/DDBJ databases">
        <title>Forecasting of Potato common scab and diversities of Pathogenic streptomyces spp. in china.</title>
        <authorList>
            <person name="Handique U."/>
            <person name="Wu J."/>
        </authorList>
    </citation>
    <scope>NUCLEOTIDE SEQUENCE [LARGE SCALE GENOMIC DNA]</scope>
    <source>
        <strain evidence="2 3">ZRIMU1530</strain>
    </source>
</reference>
<dbReference type="NCBIfam" id="TIGR01444">
    <property type="entry name" value="fkbM_fam"/>
    <property type="match status" value="1"/>
</dbReference>
<dbReference type="Gene3D" id="3.40.50.150">
    <property type="entry name" value="Vaccinia Virus protein VP39"/>
    <property type="match status" value="1"/>
</dbReference>
<dbReference type="GO" id="GO:0032259">
    <property type="term" value="P:methylation"/>
    <property type="evidence" value="ECO:0007669"/>
    <property type="project" value="UniProtKB-KW"/>
</dbReference>
<dbReference type="GO" id="GO:0008168">
    <property type="term" value="F:methyltransferase activity"/>
    <property type="evidence" value="ECO:0007669"/>
    <property type="project" value="UniProtKB-KW"/>
</dbReference>
<keyword evidence="3" id="KW-1185">Reference proteome</keyword>
<evidence type="ECO:0000313" key="2">
    <source>
        <dbReference type="EMBL" id="MFM9611800.1"/>
    </source>
</evidence>
<feature type="domain" description="Methyltransferase FkbM" evidence="1">
    <location>
        <begin position="49"/>
        <end position="222"/>
    </location>
</feature>